<evidence type="ECO:0000313" key="21">
    <source>
        <dbReference type="Proteomes" id="UP000501926"/>
    </source>
</evidence>
<dbReference type="Gene3D" id="3.30.1950.10">
    <property type="entry name" value="wza like domain"/>
    <property type="match status" value="1"/>
</dbReference>
<keyword evidence="13" id="KW-0998">Cell outer membrane</keyword>
<dbReference type="Pfam" id="PF02563">
    <property type="entry name" value="Poly_export"/>
    <property type="match status" value="1"/>
</dbReference>
<evidence type="ECO:0000256" key="7">
    <source>
        <dbReference type="ARBA" id="ARBA00022729"/>
    </source>
</evidence>
<evidence type="ECO:0000256" key="4">
    <source>
        <dbReference type="ARBA" id="ARBA00022452"/>
    </source>
</evidence>
<evidence type="ECO:0000256" key="5">
    <source>
        <dbReference type="ARBA" id="ARBA00022597"/>
    </source>
</evidence>
<keyword evidence="4" id="KW-1134">Transmembrane beta strand</keyword>
<keyword evidence="10" id="KW-0626">Porin</keyword>
<keyword evidence="11" id="KW-0472">Membrane</keyword>
<evidence type="ECO:0000256" key="8">
    <source>
        <dbReference type="ARBA" id="ARBA00023047"/>
    </source>
</evidence>
<comment type="similarity">
    <text evidence="2">Belongs to the BexD/CtrA/VexA family.</text>
</comment>
<keyword evidence="12" id="KW-0564">Palmitate</keyword>
<protein>
    <submittedName>
        <fullName evidence="18">Capsule polysaccharide export protein</fullName>
    </submittedName>
</protein>
<dbReference type="Gene3D" id="3.10.560.10">
    <property type="entry name" value="Outer membrane lipoprotein wza domain like"/>
    <property type="match status" value="1"/>
</dbReference>
<evidence type="ECO:0000313" key="18">
    <source>
        <dbReference type="EMBL" id="QII13263.1"/>
    </source>
</evidence>
<evidence type="ECO:0000256" key="6">
    <source>
        <dbReference type="ARBA" id="ARBA00022692"/>
    </source>
</evidence>
<keyword evidence="9" id="KW-0406">Ion transport</keyword>
<keyword evidence="6" id="KW-0812">Transmembrane</keyword>
<dbReference type="AlphaFoldDB" id="Q1PUQ5"/>
<evidence type="ECO:0000256" key="11">
    <source>
        <dbReference type="ARBA" id="ARBA00023136"/>
    </source>
</evidence>
<keyword evidence="5" id="KW-0762">Sugar transport</keyword>
<evidence type="ECO:0000256" key="1">
    <source>
        <dbReference type="ARBA" id="ARBA00004571"/>
    </source>
</evidence>
<dbReference type="PANTHER" id="PTHR33619">
    <property type="entry name" value="POLYSACCHARIDE EXPORT PROTEIN GFCE-RELATED"/>
    <property type="match status" value="1"/>
</dbReference>
<evidence type="ECO:0000256" key="2">
    <source>
        <dbReference type="ARBA" id="ARBA00009450"/>
    </source>
</evidence>
<evidence type="ECO:0000259" key="15">
    <source>
        <dbReference type="Pfam" id="PF02563"/>
    </source>
</evidence>
<evidence type="ECO:0000256" key="12">
    <source>
        <dbReference type="ARBA" id="ARBA00023139"/>
    </source>
</evidence>
<evidence type="ECO:0000256" key="13">
    <source>
        <dbReference type="ARBA" id="ARBA00023237"/>
    </source>
</evidence>
<dbReference type="OrthoDB" id="279464at2"/>
<keyword evidence="8" id="KW-0625">Polysaccharide transport</keyword>
<reference evidence="18 21" key="5">
    <citation type="submission" date="2020-02" db="EMBL/GenBank/DDBJ databases">
        <title>Newly sequenced genome of strain CSTR1 showed variability in Candidatus Kuenenia stuttgartiensis genomes.</title>
        <authorList>
            <person name="Ding C."/>
            <person name="Adrian L."/>
        </authorList>
    </citation>
    <scope>NUCLEOTIDE SEQUENCE [LARGE SCALE GENOMIC DNA]</scope>
    <source>
        <strain evidence="18 21">CSTR1</strain>
    </source>
</reference>
<proteinExistence type="inferred from homology"/>
<keyword evidence="20" id="KW-1185">Reference proteome</keyword>
<reference evidence="20" key="3">
    <citation type="submission" date="2017-10" db="EMBL/GenBank/DDBJ databases">
        <authorList>
            <person name="Frank J."/>
        </authorList>
    </citation>
    <scope>NUCLEOTIDE SEQUENCE [LARGE SCALE GENOMIC DNA]</scope>
</reference>
<evidence type="ECO:0000259" key="16">
    <source>
        <dbReference type="Pfam" id="PF22461"/>
    </source>
</evidence>
<dbReference type="RefSeq" id="WP_099326235.1">
    <property type="nucleotide sequence ID" value="NZ_CP049055.1"/>
</dbReference>
<dbReference type="GO" id="GO:0015159">
    <property type="term" value="F:polysaccharide transmembrane transporter activity"/>
    <property type="evidence" value="ECO:0007669"/>
    <property type="project" value="InterPro"/>
</dbReference>
<reference evidence="17" key="2">
    <citation type="submission" date="2006-01" db="EMBL/GenBank/DDBJ databases">
        <authorList>
            <person name="Genoscope"/>
        </authorList>
    </citation>
    <scope>NUCLEOTIDE SEQUENCE</scope>
</reference>
<dbReference type="KEGG" id="kst:KSMBR1_3220"/>
<dbReference type="Proteomes" id="UP000221734">
    <property type="component" value="Chromosome Kuenenia_stuttgartiensis_MBR1"/>
</dbReference>
<gene>
    <name evidence="18" type="ORF">KsCSTR_38840</name>
    <name evidence="19" type="ORF">KSMBR1_3220</name>
    <name evidence="17" type="ORF">kustb0213</name>
</gene>
<dbReference type="Proteomes" id="UP000501926">
    <property type="component" value="Chromosome"/>
</dbReference>
<dbReference type="EMBL" id="LT934425">
    <property type="protein sequence ID" value="SOH05697.1"/>
    <property type="molecule type" value="Genomic_DNA"/>
</dbReference>
<evidence type="ECO:0000256" key="10">
    <source>
        <dbReference type="ARBA" id="ARBA00023114"/>
    </source>
</evidence>
<dbReference type="InterPro" id="IPR054765">
    <property type="entry name" value="SLBB_dom"/>
</dbReference>
<evidence type="ECO:0000256" key="14">
    <source>
        <dbReference type="ARBA" id="ARBA00023288"/>
    </source>
</evidence>
<feature type="domain" description="SLBB" evidence="16">
    <location>
        <begin position="143"/>
        <end position="224"/>
    </location>
</feature>
<evidence type="ECO:0000256" key="9">
    <source>
        <dbReference type="ARBA" id="ARBA00023065"/>
    </source>
</evidence>
<evidence type="ECO:0000313" key="20">
    <source>
        <dbReference type="Proteomes" id="UP000221734"/>
    </source>
</evidence>
<dbReference type="GO" id="GO:0009279">
    <property type="term" value="C:cell outer membrane"/>
    <property type="evidence" value="ECO:0007669"/>
    <property type="project" value="UniProtKB-SubCell"/>
</dbReference>
<evidence type="ECO:0000313" key="19">
    <source>
        <dbReference type="EMBL" id="SOH05697.1"/>
    </source>
</evidence>
<dbReference type="GO" id="GO:0015288">
    <property type="term" value="F:porin activity"/>
    <property type="evidence" value="ECO:0007669"/>
    <property type="project" value="UniProtKB-KW"/>
</dbReference>
<name>Q1PUQ5_KUEST</name>
<organism evidence="17">
    <name type="scientific">Kuenenia stuttgartiensis</name>
    <dbReference type="NCBI Taxonomy" id="174633"/>
    <lineage>
        <taxon>Bacteria</taxon>
        <taxon>Pseudomonadati</taxon>
        <taxon>Planctomycetota</taxon>
        <taxon>Candidatus Brocadiia</taxon>
        <taxon>Candidatus Brocadiales</taxon>
        <taxon>Candidatus Brocadiaceae</taxon>
        <taxon>Candidatus Kuenenia</taxon>
    </lineage>
</organism>
<keyword evidence="3" id="KW-0813">Transport</keyword>
<dbReference type="PANTHER" id="PTHR33619:SF3">
    <property type="entry name" value="POLYSACCHARIDE EXPORT PROTEIN GFCE-RELATED"/>
    <property type="match status" value="1"/>
</dbReference>
<keyword evidence="7" id="KW-0732">Signal</keyword>
<comment type="subcellular location">
    <subcellularLocation>
        <location evidence="1">Cell outer membrane</location>
        <topology evidence="1">Multi-pass membrane protein</topology>
    </subcellularLocation>
</comment>
<dbReference type="InterPro" id="IPR049712">
    <property type="entry name" value="Poly_export"/>
</dbReference>
<reference evidence="19" key="4">
    <citation type="submission" date="2017-10" db="EMBL/GenBank/DDBJ databases">
        <authorList>
            <person name="Banno H."/>
            <person name="Chua N.-H."/>
        </authorList>
    </citation>
    <scope>NUCLEOTIDE SEQUENCE [LARGE SCALE GENOMIC DNA]</scope>
    <source>
        <strain evidence="19">Kuenenia_mbr1_ru-nijmegen</strain>
    </source>
</reference>
<keyword evidence="14" id="KW-0449">Lipoprotein</keyword>
<reference evidence="17" key="1">
    <citation type="journal article" date="2006" name="Nature">
        <title>Deciphering the evolution and metabolism of an anammox bacterium from a community genome.</title>
        <authorList>
            <person name="Strous M."/>
            <person name="Pelletier E."/>
            <person name="Mangenot S."/>
            <person name="Rattei T."/>
            <person name="Lehner A."/>
            <person name="Taylor M.W."/>
            <person name="Horn M."/>
            <person name="Daims H."/>
            <person name="Bartol-Mavel D."/>
            <person name="Wincker P."/>
            <person name="Barbe V."/>
            <person name="Fonknechten N."/>
            <person name="Vallenet D."/>
            <person name="Segurens B."/>
            <person name="Schenowitz-Truong C."/>
            <person name="Medigue C."/>
            <person name="Collingro A."/>
            <person name="Snel B."/>
            <person name="Dutilh B.E."/>
            <person name="OpDenCamp H.J.M."/>
            <person name="vanDerDrift C."/>
            <person name="Cirpus I."/>
            <person name="vanDePas-Schoonen K.T."/>
            <person name="Harhangi H.R."/>
            <person name="vanNiftrik L."/>
            <person name="Schmid M."/>
            <person name="Keltjens J."/>
            <person name="vanDeVossenberg J."/>
            <person name="Kartal B."/>
            <person name="Meier H."/>
            <person name="Frishman D."/>
            <person name="Huynen M.A."/>
            <person name="Mewes H."/>
            <person name="Weissenbach J."/>
            <person name="Jetten M.S.M."/>
            <person name="Wagner M."/>
            <person name="LePaslier D."/>
        </authorList>
    </citation>
    <scope>NUCLEOTIDE SEQUENCE</scope>
</reference>
<dbReference type="EMBL" id="CP049055">
    <property type="protein sequence ID" value="QII13263.1"/>
    <property type="molecule type" value="Genomic_DNA"/>
</dbReference>
<sequence length="281" mass="30758">MKTVNTCAVTYDKEKCTTPMLLTAFILLLVFLNGCASTGVKPVVENPAAPVDQGEEFERLNTIKISQFILGVGDSVEISVYRHDDLQRSVRVNNSGKIMFPLIGDVQVAGVGAFDLREQLEKRLSHYIVDPQVLVNVTSIQSKKTIVIGEVNSPGFFVLDTDISVIEAISRAGGATSNAKLENVILMRRGEGKPTIYALNTKDVWKKGDFSQNMMLEHGDIIFVPTMVIANVARYFSYFQQIISTIIGFESGIILYPQVKDVLTHGKTDAGGGTTINIPVN</sequence>
<dbReference type="EMBL" id="CT573074">
    <property type="protein sequence ID" value="CAJ70958.1"/>
    <property type="molecule type" value="Genomic_DNA"/>
</dbReference>
<dbReference type="Pfam" id="PF22461">
    <property type="entry name" value="SLBB_2"/>
    <property type="match status" value="1"/>
</dbReference>
<feature type="domain" description="Polysaccharide export protein N-terminal" evidence="15">
    <location>
        <begin position="67"/>
        <end position="138"/>
    </location>
</feature>
<dbReference type="GO" id="GO:0046930">
    <property type="term" value="C:pore complex"/>
    <property type="evidence" value="ECO:0007669"/>
    <property type="project" value="UniProtKB-KW"/>
</dbReference>
<evidence type="ECO:0000313" key="17">
    <source>
        <dbReference type="EMBL" id="CAJ70958.1"/>
    </source>
</evidence>
<evidence type="ECO:0000256" key="3">
    <source>
        <dbReference type="ARBA" id="ARBA00022448"/>
    </source>
</evidence>
<dbReference type="InterPro" id="IPR003715">
    <property type="entry name" value="Poly_export_N"/>
</dbReference>
<accession>Q1PUQ5</accession>
<dbReference type="GO" id="GO:0006811">
    <property type="term" value="P:monoatomic ion transport"/>
    <property type="evidence" value="ECO:0007669"/>
    <property type="project" value="UniProtKB-KW"/>
</dbReference>